<dbReference type="Gene3D" id="2.70.98.50">
    <property type="entry name" value="putative glycoside hydrolase family protein from bacillus halodurans"/>
    <property type="match status" value="1"/>
</dbReference>
<feature type="compositionally biased region" description="Basic residues" evidence="1">
    <location>
        <begin position="1"/>
        <end position="12"/>
    </location>
</feature>
<name>A0AAE3DUU7_9FIRM</name>
<evidence type="ECO:0000313" key="3">
    <source>
        <dbReference type="Proteomes" id="UP001197875"/>
    </source>
</evidence>
<dbReference type="Proteomes" id="UP001197875">
    <property type="component" value="Unassembled WGS sequence"/>
</dbReference>
<proteinExistence type="predicted"/>
<dbReference type="AlphaFoldDB" id="A0AAE3DUU7"/>
<evidence type="ECO:0000313" key="2">
    <source>
        <dbReference type="EMBL" id="MCC2191121.1"/>
    </source>
</evidence>
<organism evidence="2 3">
    <name type="scientific">Fusicatenibacter faecihominis</name>
    <dbReference type="NCBI Taxonomy" id="2881276"/>
    <lineage>
        <taxon>Bacteria</taxon>
        <taxon>Bacillati</taxon>
        <taxon>Bacillota</taxon>
        <taxon>Clostridia</taxon>
        <taxon>Lachnospirales</taxon>
        <taxon>Lachnospiraceae</taxon>
        <taxon>Fusicatenibacter</taxon>
    </lineage>
</organism>
<sequence length="216" mass="24866">MRKSTQPARHRNGAWQSSNEMGSIRDYGTLPTEHISLKESTFGQAAELKIQLDLNPEEITSYRRFMNETKKILYTEFVYKETPVKILAFASKKEDLLYYEITAENTCLNLTAKVKPAEEKAYRNYNLGGFYFEEERKGTFLIGKGELKADGFPKADEKGLHIKNASRVAFRIHLASSRRKASVTPLCQAMDMQMSMNRYLAKTDDISREKLIEMQK</sequence>
<dbReference type="EMBL" id="JAJEPR010000038">
    <property type="protein sequence ID" value="MCC2191121.1"/>
    <property type="molecule type" value="Genomic_DNA"/>
</dbReference>
<keyword evidence="3" id="KW-1185">Reference proteome</keyword>
<comment type="caution">
    <text evidence="2">The sequence shown here is derived from an EMBL/GenBank/DDBJ whole genome shotgun (WGS) entry which is preliminary data.</text>
</comment>
<feature type="region of interest" description="Disordered" evidence="1">
    <location>
        <begin position="1"/>
        <end position="20"/>
    </location>
</feature>
<accession>A0AAE3DUU7</accession>
<protein>
    <submittedName>
        <fullName evidence="2">Uncharacterized protein</fullName>
    </submittedName>
</protein>
<reference evidence="2 3" key="1">
    <citation type="submission" date="2021-10" db="EMBL/GenBank/DDBJ databases">
        <title>Anaerobic single-cell dispensing facilitates the cultivation of human gut bacteria.</title>
        <authorList>
            <person name="Afrizal A."/>
        </authorList>
    </citation>
    <scope>NUCLEOTIDE SEQUENCE [LARGE SCALE GENOMIC DNA]</scope>
    <source>
        <strain evidence="2 3">CLA-AA-H277</strain>
    </source>
</reference>
<dbReference type="RefSeq" id="WP_227616090.1">
    <property type="nucleotide sequence ID" value="NZ_JAJEPR010000038.1"/>
</dbReference>
<evidence type="ECO:0000256" key="1">
    <source>
        <dbReference type="SAM" id="MobiDB-lite"/>
    </source>
</evidence>
<gene>
    <name evidence="2" type="ORF">LKD71_15195</name>
</gene>